<evidence type="ECO:0000256" key="3">
    <source>
        <dbReference type="ARBA" id="ARBA00022448"/>
    </source>
</evidence>
<dbReference type="GO" id="GO:0000149">
    <property type="term" value="F:SNARE binding"/>
    <property type="evidence" value="ECO:0007669"/>
    <property type="project" value="TreeGrafter"/>
</dbReference>
<keyword evidence="7" id="KW-0812">Transmembrane</keyword>
<dbReference type="PROSITE" id="PS50192">
    <property type="entry name" value="T_SNARE"/>
    <property type="match status" value="1"/>
</dbReference>
<keyword evidence="6" id="KW-0175">Coiled coil</keyword>
<evidence type="ECO:0000256" key="2">
    <source>
        <dbReference type="ARBA" id="ARBA00009063"/>
    </source>
</evidence>
<keyword evidence="4" id="KW-0653">Protein transport</keyword>
<dbReference type="EMBL" id="BSYR01000025">
    <property type="protein sequence ID" value="GMI93002.1"/>
    <property type="molecule type" value="Genomic_DNA"/>
</dbReference>
<keyword evidence="7" id="KW-0472">Membrane</keyword>
<dbReference type="GO" id="GO:0012505">
    <property type="term" value="C:endomembrane system"/>
    <property type="evidence" value="ECO:0007669"/>
    <property type="project" value="TreeGrafter"/>
</dbReference>
<organism evidence="9 10">
    <name type="scientific">Hibiscus trionum</name>
    <name type="common">Flower of an hour</name>
    <dbReference type="NCBI Taxonomy" id="183268"/>
    <lineage>
        <taxon>Eukaryota</taxon>
        <taxon>Viridiplantae</taxon>
        <taxon>Streptophyta</taxon>
        <taxon>Embryophyta</taxon>
        <taxon>Tracheophyta</taxon>
        <taxon>Spermatophyta</taxon>
        <taxon>Magnoliopsida</taxon>
        <taxon>eudicotyledons</taxon>
        <taxon>Gunneridae</taxon>
        <taxon>Pentapetalae</taxon>
        <taxon>rosids</taxon>
        <taxon>malvids</taxon>
        <taxon>Malvales</taxon>
        <taxon>Malvaceae</taxon>
        <taxon>Malvoideae</taxon>
        <taxon>Hibiscus</taxon>
    </lineage>
</organism>
<keyword evidence="5" id="KW-0007">Acetylation</keyword>
<gene>
    <name evidence="9" type="ORF">HRI_002969500</name>
</gene>
<dbReference type="InterPro" id="IPR000727">
    <property type="entry name" value="T_SNARE_dom"/>
</dbReference>
<reference evidence="9" key="1">
    <citation type="submission" date="2023-05" db="EMBL/GenBank/DDBJ databases">
        <title>Genome and transcriptome analyses reveal genes involved in the formation of fine ridges on petal epidermal cells in Hibiscus trionum.</title>
        <authorList>
            <person name="Koshimizu S."/>
            <person name="Masuda S."/>
            <person name="Ishii T."/>
            <person name="Shirasu K."/>
            <person name="Hoshino A."/>
            <person name="Arita M."/>
        </authorList>
    </citation>
    <scope>NUCLEOTIDE SEQUENCE</scope>
    <source>
        <strain evidence="9">Hamamatsu line</strain>
    </source>
</reference>
<dbReference type="OrthoDB" id="1936500at2759"/>
<dbReference type="SUPFAM" id="SSF58038">
    <property type="entry name" value="SNARE fusion complex"/>
    <property type="match status" value="1"/>
</dbReference>
<dbReference type="AlphaFoldDB" id="A0A9W7M7I1"/>
<dbReference type="Proteomes" id="UP001165190">
    <property type="component" value="Unassembled WGS sequence"/>
</dbReference>
<comment type="similarity">
    <text evidence="2">Belongs to the syntaxin family.</text>
</comment>
<keyword evidence="7" id="KW-1133">Transmembrane helix</keyword>
<evidence type="ECO:0000256" key="1">
    <source>
        <dbReference type="ARBA" id="ARBA00004211"/>
    </source>
</evidence>
<proteinExistence type="inferred from homology"/>
<keyword evidence="3" id="KW-0813">Transport</keyword>
<name>A0A9W7M7I1_HIBTR</name>
<evidence type="ECO:0000313" key="10">
    <source>
        <dbReference type="Proteomes" id="UP001165190"/>
    </source>
</evidence>
<evidence type="ECO:0000256" key="5">
    <source>
        <dbReference type="ARBA" id="ARBA00022990"/>
    </source>
</evidence>
<dbReference type="GO" id="GO:0006906">
    <property type="term" value="P:vesicle fusion"/>
    <property type="evidence" value="ECO:0007669"/>
    <property type="project" value="TreeGrafter"/>
</dbReference>
<evidence type="ECO:0000259" key="8">
    <source>
        <dbReference type="PROSITE" id="PS50192"/>
    </source>
</evidence>
<dbReference type="GO" id="GO:0006886">
    <property type="term" value="P:intracellular protein transport"/>
    <property type="evidence" value="ECO:0007669"/>
    <property type="project" value="TreeGrafter"/>
</dbReference>
<dbReference type="GO" id="GO:0048278">
    <property type="term" value="P:vesicle docking"/>
    <property type="evidence" value="ECO:0007669"/>
    <property type="project" value="TreeGrafter"/>
</dbReference>
<dbReference type="PANTHER" id="PTHR19957">
    <property type="entry name" value="SYNTAXIN"/>
    <property type="match status" value="1"/>
</dbReference>
<sequence length="84" mass="9314">MQVMRIFLDMAVLVEAQGDMLDNIESQVLSVVDHVQSGNTAPQRAKSLQKNSRKWMCIAIIILLLIVVIIVVAVIKPWSNNKGA</sequence>
<dbReference type="Gene3D" id="1.20.5.110">
    <property type="match status" value="1"/>
</dbReference>
<comment type="caution">
    <text evidence="9">The sequence shown here is derived from an EMBL/GenBank/DDBJ whole genome shotgun (WGS) entry which is preliminary data.</text>
</comment>
<dbReference type="GO" id="GO:0031201">
    <property type="term" value="C:SNARE complex"/>
    <property type="evidence" value="ECO:0007669"/>
    <property type="project" value="TreeGrafter"/>
</dbReference>
<dbReference type="Pfam" id="PF05739">
    <property type="entry name" value="SNARE"/>
    <property type="match status" value="1"/>
</dbReference>
<evidence type="ECO:0000313" key="9">
    <source>
        <dbReference type="EMBL" id="GMI93002.1"/>
    </source>
</evidence>
<protein>
    <submittedName>
        <fullName evidence="9">Syntaxin of plants 132</fullName>
    </submittedName>
</protein>
<comment type="subcellular location">
    <subcellularLocation>
        <location evidence="1">Membrane</location>
        <topology evidence="1">Single-pass type IV membrane protein</topology>
    </subcellularLocation>
</comment>
<dbReference type="PANTHER" id="PTHR19957:SF307">
    <property type="entry name" value="PROTEIN SSO1-RELATED"/>
    <property type="match status" value="1"/>
</dbReference>
<accession>A0A9W7M7I1</accession>
<dbReference type="GO" id="GO:0005484">
    <property type="term" value="F:SNAP receptor activity"/>
    <property type="evidence" value="ECO:0007669"/>
    <property type="project" value="TreeGrafter"/>
</dbReference>
<evidence type="ECO:0000256" key="6">
    <source>
        <dbReference type="ARBA" id="ARBA00023054"/>
    </source>
</evidence>
<dbReference type="GO" id="GO:0005886">
    <property type="term" value="C:plasma membrane"/>
    <property type="evidence" value="ECO:0007669"/>
    <property type="project" value="TreeGrafter"/>
</dbReference>
<evidence type="ECO:0000256" key="7">
    <source>
        <dbReference type="SAM" id="Phobius"/>
    </source>
</evidence>
<dbReference type="InterPro" id="IPR045242">
    <property type="entry name" value="Syntaxin"/>
</dbReference>
<feature type="domain" description="T-SNARE coiled-coil homology" evidence="8">
    <location>
        <begin position="1"/>
        <end position="45"/>
    </location>
</feature>
<keyword evidence="10" id="KW-1185">Reference proteome</keyword>
<evidence type="ECO:0000256" key="4">
    <source>
        <dbReference type="ARBA" id="ARBA00022927"/>
    </source>
</evidence>
<feature type="transmembrane region" description="Helical" evidence="7">
    <location>
        <begin position="55"/>
        <end position="75"/>
    </location>
</feature>
<dbReference type="GO" id="GO:0006887">
    <property type="term" value="P:exocytosis"/>
    <property type="evidence" value="ECO:0007669"/>
    <property type="project" value="TreeGrafter"/>
</dbReference>
<dbReference type="FunFam" id="1.20.5.110:FF:000008">
    <property type="entry name" value="Syntaxin 132"/>
    <property type="match status" value="1"/>
</dbReference>